<dbReference type="PANTHER" id="PTHR13301">
    <property type="entry name" value="X-BOX TRANSCRIPTION FACTOR-RELATED"/>
    <property type="match status" value="1"/>
</dbReference>
<dbReference type="Gene3D" id="3.90.550.10">
    <property type="entry name" value="Spore Coat Polysaccharide Biosynthesis Protein SpsA, Chain A"/>
    <property type="match status" value="2"/>
</dbReference>
<evidence type="ECO:0000256" key="7">
    <source>
        <dbReference type="ARBA" id="ARBA00023316"/>
    </source>
</evidence>
<keyword evidence="6 8" id="KW-0472">Membrane</keyword>
<feature type="transmembrane region" description="Helical" evidence="8">
    <location>
        <begin position="18"/>
        <end position="37"/>
    </location>
</feature>
<organism evidence="9 10">
    <name type="scientific">Coffea arabica</name>
    <name type="common">Arabian coffee</name>
    <dbReference type="NCBI Taxonomy" id="13443"/>
    <lineage>
        <taxon>Eukaryota</taxon>
        <taxon>Viridiplantae</taxon>
        <taxon>Streptophyta</taxon>
        <taxon>Embryophyta</taxon>
        <taxon>Tracheophyta</taxon>
        <taxon>Spermatophyta</taxon>
        <taxon>Magnoliopsida</taxon>
        <taxon>eudicotyledons</taxon>
        <taxon>Gunneridae</taxon>
        <taxon>Pentapetalae</taxon>
        <taxon>asterids</taxon>
        <taxon>lamiids</taxon>
        <taxon>Gentianales</taxon>
        <taxon>Rubiaceae</taxon>
        <taxon>Ixoroideae</taxon>
        <taxon>Gardenieae complex</taxon>
        <taxon>Bertiereae - Coffeeae clade</taxon>
        <taxon>Coffeeae</taxon>
        <taxon>Coffea</taxon>
    </lineage>
</organism>
<feature type="transmembrane region" description="Helical" evidence="8">
    <location>
        <begin position="57"/>
        <end position="77"/>
    </location>
</feature>
<dbReference type="GeneID" id="113734237"/>
<keyword evidence="9" id="KW-1185">Reference proteome</keyword>
<evidence type="ECO:0000313" key="9">
    <source>
        <dbReference type="Proteomes" id="UP001652660"/>
    </source>
</evidence>
<feature type="transmembrane region" description="Helical" evidence="8">
    <location>
        <begin position="557"/>
        <end position="574"/>
    </location>
</feature>
<name>A0ABM4X1Z8_COFAR</name>
<evidence type="ECO:0000256" key="5">
    <source>
        <dbReference type="ARBA" id="ARBA00022989"/>
    </source>
</evidence>
<dbReference type="InterPro" id="IPR005150">
    <property type="entry name" value="Cellulose_synth"/>
</dbReference>
<evidence type="ECO:0000256" key="4">
    <source>
        <dbReference type="ARBA" id="ARBA00022692"/>
    </source>
</evidence>
<feature type="transmembrane region" description="Helical" evidence="8">
    <location>
        <begin position="684"/>
        <end position="706"/>
    </location>
</feature>
<keyword evidence="3" id="KW-0808">Transferase</keyword>
<evidence type="ECO:0000256" key="3">
    <source>
        <dbReference type="ARBA" id="ARBA00022679"/>
    </source>
</evidence>
<keyword evidence="2" id="KW-0328">Glycosyltransferase</keyword>
<evidence type="ECO:0000313" key="10">
    <source>
        <dbReference type="RefSeq" id="XP_071938052.1"/>
    </source>
</evidence>
<proteinExistence type="predicted"/>
<dbReference type="Pfam" id="PF03552">
    <property type="entry name" value="Cellulose_synt"/>
    <property type="match status" value="2"/>
</dbReference>
<dbReference type="RefSeq" id="XP_071938052.1">
    <property type="nucleotide sequence ID" value="XM_072081951.1"/>
</dbReference>
<dbReference type="Proteomes" id="UP001652660">
    <property type="component" value="Chromosome 3c"/>
</dbReference>
<accession>A0ABM4X1Z8</accession>
<dbReference type="InterPro" id="IPR029044">
    <property type="entry name" value="Nucleotide-diphossugar_trans"/>
</dbReference>
<sequence length="738" mass="84404">MEDPLPLHSCHVQKSCMIINRSYIFVHGTALLALLYYRVSSLLEIILAESRELPYFVSYLLVFASELVLSFLWFLSISYRWRPVSRSVFPERLPEDQKLPAIDVFICTADPEKEPTVEVMNTVISAMALDYPPDKLHVYLSDDGGSPVTLGALREAWKFARFWLPFCTKYGIKTRCPEAYFSKDDDCDGSLSRSSSIEFIDDKKEIEKQYAVFKERVLRIQENTSTASKDHPPSIELIKDADDDRANQAEMPLLVYVSREKRPSHPHHFKAGALNVLLRVSSMLSNSPYILILDCDMYCNDSSSARQAMCFHLDKTISPKLAYVQFPQKFHNISSEDIYDSQLRLCFSHMWYGADGLKGPTFTGTCFYMKRMALYGTSQLQKDANLAQLQKVFGPSNDFIISIYQKNHTNGREFFITVLEEMDLLASCSYEKDTEWGEEACFRYLSVVEDFFTSFMLQCKGWTSVYINPPKPSFLGSATTNLSDYLVQHTRWYTGLVDIVLSKYSPLIYGAPRMSSVLQCMYISHIAYYFLNFFPLWCLAIIPQLCLLQGIPLYPEISNPFFLVFVFVFLSSNLKDIQEVLADGFSIRPWIYDQRMWMIRSVGCYIYSFLNAIQVKIGMRKASFKPTNKVADEGQFKRYLSGIYDFQASTMFIAPICTLVILNVTSLLLGAVKIVVTGNYDQMFIQAFISFFIVALQYPVIAAMFFRKDSGRISESSATLSALLAAIILFIGSLLFMY</sequence>
<protein>
    <submittedName>
        <fullName evidence="10">Cellulose synthase-like protein G1 isoform X1</fullName>
    </submittedName>
</protein>
<gene>
    <name evidence="10" type="primary">LOC113734237</name>
</gene>
<comment type="subcellular location">
    <subcellularLocation>
        <location evidence="1">Endomembrane system</location>
        <topology evidence="1">Multi-pass membrane protein</topology>
    </subcellularLocation>
</comment>
<evidence type="ECO:0000256" key="1">
    <source>
        <dbReference type="ARBA" id="ARBA00004127"/>
    </source>
</evidence>
<feature type="transmembrane region" description="Helical" evidence="8">
    <location>
        <begin position="652"/>
        <end position="672"/>
    </location>
</feature>
<feature type="transmembrane region" description="Helical" evidence="8">
    <location>
        <begin position="526"/>
        <end position="551"/>
    </location>
</feature>
<dbReference type="SUPFAM" id="SSF53448">
    <property type="entry name" value="Nucleotide-diphospho-sugar transferases"/>
    <property type="match status" value="1"/>
</dbReference>
<keyword evidence="7" id="KW-0961">Cell wall biogenesis/degradation</keyword>
<reference evidence="10" key="1">
    <citation type="submission" date="2025-08" db="UniProtKB">
        <authorList>
            <consortium name="RefSeq"/>
        </authorList>
    </citation>
    <scope>IDENTIFICATION</scope>
    <source>
        <tissue evidence="10">Leaves</tissue>
    </source>
</reference>
<evidence type="ECO:0000256" key="2">
    <source>
        <dbReference type="ARBA" id="ARBA00022676"/>
    </source>
</evidence>
<feature type="transmembrane region" description="Helical" evidence="8">
    <location>
        <begin position="718"/>
        <end position="737"/>
    </location>
</feature>
<keyword evidence="4 8" id="KW-0812">Transmembrane</keyword>
<evidence type="ECO:0000256" key="6">
    <source>
        <dbReference type="ARBA" id="ARBA00023136"/>
    </source>
</evidence>
<evidence type="ECO:0000256" key="8">
    <source>
        <dbReference type="SAM" id="Phobius"/>
    </source>
</evidence>
<keyword evidence="5 8" id="KW-1133">Transmembrane helix</keyword>